<evidence type="ECO:0000313" key="4">
    <source>
        <dbReference type="Proteomes" id="UP001058569"/>
    </source>
</evidence>
<reference evidence="2 3" key="1">
    <citation type="submission" date="2018-12" db="EMBL/GenBank/DDBJ databases">
        <authorList>
            <consortium name="Pathogen Informatics"/>
        </authorList>
    </citation>
    <scope>NUCLEOTIDE SEQUENCE [LARGE SCALE GENOMIC DNA]</scope>
    <source>
        <strain evidence="2 3">NCTC10126</strain>
    </source>
</reference>
<dbReference type="EMBL" id="UZVY01000001">
    <property type="protein sequence ID" value="VDR42120.1"/>
    <property type="molecule type" value="Genomic_DNA"/>
</dbReference>
<dbReference type="RefSeq" id="WP_126118344.1">
    <property type="nucleotide sequence ID" value="NZ_CP101806.1"/>
</dbReference>
<dbReference type="AlphaFoldDB" id="A0A3P8MDQ7"/>
<dbReference type="NCBIfam" id="NF045954">
    <property type="entry name" value="MAG1430_dom"/>
    <property type="match status" value="1"/>
</dbReference>
<dbReference type="Proteomes" id="UP001058569">
    <property type="component" value="Chromosome"/>
</dbReference>
<evidence type="ECO:0000313" key="2">
    <source>
        <dbReference type="EMBL" id="VDR42120.1"/>
    </source>
</evidence>
<gene>
    <name evidence="2" type="ORF">NCTC10126_00619</name>
    <name evidence="1" type="ORF">NPA07_04585</name>
</gene>
<evidence type="ECO:0000313" key="3">
    <source>
        <dbReference type="Proteomes" id="UP000280036"/>
    </source>
</evidence>
<accession>A0A3P8MDQ7</accession>
<organism evidence="2 3">
    <name type="scientific">Mycoplasmopsis caviae</name>
    <dbReference type="NCBI Taxonomy" id="55603"/>
    <lineage>
        <taxon>Bacteria</taxon>
        <taxon>Bacillati</taxon>
        <taxon>Mycoplasmatota</taxon>
        <taxon>Mycoplasmoidales</taxon>
        <taxon>Metamycoplasmataceae</taxon>
        <taxon>Mycoplasmopsis</taxon>
    </lineage>
</organism>
<evidence type="ECO:0000313" key="1">
    <source>
        <dbReference type="EMBL" id="UUD35054.1"/>
    </source>
</evidence>
<name>A0A3P8MDQ7_9BACT</name>
<sequence>MKKKMAIALSSIAIAGTIANIGAVIYVLNKVNKYSNDIRKQLDAFKFSLANPEDPQYKINIAEHLASEYTYANYYYYETYESSKEPTLRNTDESEKNYWRAQLESKVEKNWLKNDDLSPQAFLRNQLFSLINNKMQRIDKFYNDYNIFYHSHANDFTGTLYLTVSLEHKSDEKNKDGKTKNISERINKWISKTYVLNGFKKITEKEVYESSINPVNVPHSWRMEVNEKLRQTFYKKEKKTVDELFNSLPREDLSSDFNSNKARIAENYAEIKKFFNIPEELNKKTNNPEYKIDTKRGLWFTKGTDTSLILNFYAYKIVPEAEAPKNDNDRTSLIKSRKIDLQKPFKQEINIKYFELEKIIKDNVEIKVIGNDQINHIDFKTPATSLEWVINSSENSGVYKNASRGYYKRIQLDFKISFKDSSLYELFYCTKQIEDYSKEKDKYKGEPLVKFDELTGEATFYVGIKAKSPDKRYESYNTNPEFIGEVKLTGFKKT</sequence>
<protein>
    <submittedName>
        <fullName evidence="2">Uncharacterized protein</fullName>
    </submittedName>
</protein>
<proteinExistence type="predicted"/>
<reference evidence="1" key="2">
    <citation type="submission" date="2022-07" db="EMBL/GenBank/DDBJ databases">
        <title>Complete genome of Mycoplasma caviae type strain G122.</title>
        <authorList>
            <person name="Spergser J."/>
        </authorList>
    </citation>
    <scope>NUCLEOTIDE SEQUENCE</scope>
    <source>
        <strain evidence="1">G122</strain>
    </source>
</reference>
<keyword evidence="4" id="KW-1185">Reference proteome</keyword>
<dbReference type="Proteomes" id="UP000280036">
    <property type="component" value="Unassembled WGS sequence"/>
</dbReference>
<dbReference type="EMBL" id="CP101806">
    <property type="protein sequence ID" value="UUD35054.1"/>
    <property type="molecule type" value="Genomic_DNA"/>
</dbReference>
<dbReference type="OrthoDB" id="398253at2"/>